<comment type="caution">
    <text evidence="2">The sequence shown here is derived from an EMBL/GenBank/DDBJ whole genome shotgun (WGS) entry which is preliminary data.</text>
</comment>
<protein>
    <submittedName>
        <fullName evidence="2">Uncharacterized protein</fullName>
    </submittedName>
</protein>
<sequence length="280" mass="30946">MSESIERKVQPFTIGTRLSVPAVAKCQEFTQSYLQNQSLDNCSLQRNLNSLYLSRAQVCPHGPCLTSVVVQGESPGKHKQDDSAAEDHLNQNIVSPSAVSRSIKKITISGNKDPSGGKVPAGPAELSVRGCISQNNNNNNNISRTSDPHLPRVEGVSSEDEAGSHFKISLPDPHKTQSDLHLLAEESAAATSQSNCFTQRNSLFHRDVLEAEAWIKSKLWDLKDGGNIQCCPLQDWDRAPQILCTDFKDFENRMVQLNQKYQRMEALIMAFGVNTARQIT</sequence>
<dbReference type="AlphaFoldDB" id="A0A5C6PIB8"/>
<name>A0A5C6PIB8_9TELE</name>
<feature type="region of interest" description="Disordered" evidence="1">
    <location>
        <begin position="73"/>
        <end position="92"/>
    </location>
</feature>
<reference evidence="2 3" key="1">
    <citation type="submission" date="2019-04" db="EMBL/GenBank/DDBJ databases">
        <title>Chromosome genome assembly for Takifugu flavidus.</title>
        <authorList>
            <person name="Xiao S."/>
        </authorList>
    </citation>
    <scope>NUCLEOTIDE SEQUENCE [LARGE SCALE GENOMIC DNA]</scope>
    <source>
        <strain evidence="2">HTHZ2018</strain>
        <tissue evidence="2">Muscle</tissue>
    </source>
</reference>
<feature type="compositionally biased region" description="Basic and acidic residues" evidence="1">
    <location>
        <begin position="75"/>
        <end position="89"/>
    </location>
</feature>
<dbReference type="EMBL" id="RHFK02000003">
    <property type="protein sequence ID" value="TWW78636.1"/>
    <property type="molecule type" value="Genomic_DNA"/>
</dbReference>
<accession>A0A5C6PIB8</accession>
<keyword evidence="3" id="KW-1185">Reference proteome</keyword>
<proteinExistence type="predicted"/>
<organism evidence="2 3">
    <name type="scientific">Takifugu flavidus</name>
    <name type="common">sansaifugu</name>
    <dbReference type="NCBI Taxonomy" id="433684"/>
    <lineage>
        <taxon>Eukaryota</taxon>
        <taxon>Metazoa</taxon>
        <taxon>Chordata</taxon>
        <taxon>Craniata</taxon>
        <taxon>Vertebrata</taxon>
        <taxon>Euteleostomi</taxon>
        <taxon>Actinopterygii</taxon>
        <taxon>Neopterygii</taxon>
        <taxon>Teleostei</taxon>
        <taxon>Neoteleostei</taxon>
        <taxon>Acanthomorphata</taxon>
        <taxon>Eupercaria</taxon>
        <taxon>Tetraodontiformes</taxon>
        <taxon>Tetradontoidea</taxon>
        <taxon>Tetraodontidae</taxon>
        <taxon>Takifugu</taxon>
    </lineage>
</organism>
<evidence type="ECO:0000256" key="1">
    <source>
        <dbReference type="SAM" id="MobiDB-lite"/>
    </source>
</evidence>
<dbReference type="Proteomes" id="UP000324091">
    <property type="component" value="Chromosome 11"/>
</dbReference>
<feature type="region of interest" description="Disordered" evidence="1">
    <location>
        <begin position="133"/>
        <end position="156"/>
    </location>
</feature>
<gene>
    <name evidence="2" type="ORF">D4764_11G0007570</name>
</gene>
<evidence type="ECO:0000313" key="3">
    <source>
        <dbReference type="Proteomes" id="UP000324091"/>
    </source>
</evidence>
<evidence type="ECO:0000313" key="2">
    <source>
        <dbReference type="EMBL" id="TWW78636.1"/>
    </source>
</evidence>